<feature type="compositionally biased region" description="Pro residues" evidence="1">
    <location>
        <begin position="108"/>
        <end position="123"/>
    </location>
</feature>
<organism evidence="2 3">
    <name type="scientific">Decorospora gaudefroyi</name>
    <dbReference type="NCBI Taxonomy" id="184978"/>
    <lineage>
        <taxon>Eukaryota</taxon>
        <taxon>Fungi</taxon>
        <taxon>Dikarya</taxon>
        <taxon>Ascomycota</taxon>
        <taxon>Pezizomycotina</taxon>
        <taxon>Dothideomycetes</taxon>
        <taxon>Pleosporomycetidae</taxon>
        <taxon>Pleosporales</taxon>
        <taxon>Pleosporineae</taxon>
        <taxon>Pleosporaceae</taxon>
        <taxon>Decorospora</taxon>
    </lineage>
</organism>
<feature type="compositionally biased region" description="Basic residues" evidence="1">
    <location>
        <begin position="92"/>
        <end position="104"/>
    </location>
</feature>
<sequence length="278" mass="31311">MFGPNPFPRDPFNHIPMMPPPSFSYTNYMAPLHSPPPPHARLHRGQHQHQHYHAPPRPSLHETDCSSTETIDDTYHIDIDNDNDNEDPFPGHHAHSRRRRRHVMRTYTPPPPPNAIDASPPPPILKTVSVTTRLPSRTADTLRLSRDDILLLPPTLTLTRLKMHLSTRNSDTQTQTLRVVVASDTLFSDVLKQVLPSSRVQYGMRVRVRGYVWVRGGWLELRGGVRVGELVGRGRCGGLEAVEVRVEVEGRAGGGGGGERRGMKAWERETGRAWEIRG</sequence>
<proteinExistence type="predicted"/>
<feature type="region of interest" description="Disordered" evidence="1">
    <location>
        <begin position="39"/>
        <end position="123"/>
    </location>
</feature>
<gene>
    <name evidence="2" type="ORF">BDW02DRAFT_594134</name>
</gene>
<keyword evidence="3" id="KW-1185">Reference proteome</keyword>
<name>A0A6A5KS84_9PLEO</name>
<dbReference type="OrthoDB" id="3694718at2759"/>
<protein>
    <submittedName>
        <fullName evidence="2">Uncharacterized protein</fullName>
    </submittedName>
</protein>
<reference evidence="2" key="1">
    <citation type="submission" date="2020-01" db="EMBL/GenBank/DDBJ databases">
        <authorList>
            <consortium name="DOE Joint Genome Institute"/>
            <person name="Haridas S."/>
            <person name="Albert R."/>
            <person name="Binder M."/>
            <person name="Bloem J."/>
            <person name="Labutti K."/>
            <person name="Salamov A."/>
            <person name="Andreopoulos B."/>
            <person name="Baker S.E."/>
            <person name="Barry K."/>
            <person name="Bills G."/>
            <person name="Bluhm B.H."/>
            <person name="Cannon C."/>
            <person name="Castanera R."/>
            <person name="Culley D.E."/>
            <person name="Daum C."/>
            <person name="Ezra D."/>
            <person name="Gonzalez J.B."/>
            <person name="Henrissat B."/>
            <person name="Kuo A."/>
            <person name="Liang C."/>
            <person name="Lipzen A."/>
            <person name="Lutzoni F."/>
            <person name="Magnuson J."/>
            <person name="Mondo S."/>
            <person name="Nolan M."/>
            <person name="Ohm R."/>
            <person name="Pangilinan J."/>
            <person name="Park H.-J."/>
            <person name="Ramirez L."/>
            <person name="Alfaro M."/>
            <person name="Sun H."/>
            <person name="Tritt A."/>
            <person name="Yoshinaga Y."/>
            <person name="Zwiers L.-H."/>
            <person name="Turgeon B.G."/>
            <person name="Goodwin S.B."/>
            <person name="Spatafora J.W."/>
            <person name="Crous P.W."/>
            <person name="Grigoriev I.V."/>
        </authorList>
    </citation>
    <scope>NUCLEOTIDE SEQUENCE</scope>
    <source>
        <strain evidence="2">P77</strain>
    </source>
</reference>
<accession>A0A6A5KS84</accession>
<evidence type="ECO:0000256" key="1">
    <source>
        <dbReference type="SAM" id="MobiDB-lite"/>
    </source>
</evidence>
<dbReference type="EMBL" id="ML975247">
    <property type="protein sequence ID" value="KAF1839067.1"/>
    <property type="molecule type" value="Genomic_DNA"/>
</dbReference>
<dbReference type="AlphaFoldDB" id="A0A6A5KS84"/>
<evidence type="ECO:0000313" key="2">
    <source>
        <dbReference type="EMBL" id="KAF1839067.1"/>
    </source>
</evidence>
<dbReference type="Proteomes" id="UP000800040">
    <property type="component" value="Unassembled WGS sequence"/>
</dbReference>
<feature type="compositionally biased region" description="Basic residues" evidence="1">
    <location>
        <begin position="40"/>
        <end position="54"/>
    </location>
</feature>
<evidence type="ECO:0000313" key="3">
    <source>
        <dbReference type="Proteomes" id="UP000800040"/>
    </source>
</evidence>